<dbReference type="EMBL" id="AACS02000002">
    <property type="protein sequence ID" value="EAU88867.1"/>
    <property type="molecule type" value="Genomic_DNA"/>
</dbReference>
<evidence type="ECO:0000256" key="1">
    <source>
        <dbReference type="SAM" id="MobiDB-lite"/>
    </source>
</evidence>
<dbReference type="Proteomes" id="UP000001861">
    <property type="component" value="Unassembled WGS sequence"/>
</dbReference>
<organism evidence="2 3">
    <name type="scientific">Coprinopsis cinerea (strain Okayama-7 / 130 / ATCC MYA-4618 / FGSC 9003)</name>
    <name type="common">Inky cap fungus</name>
    <name type="synonym">Hormographiella aspergillata</name>
    <dbReference type="NCBI Taxonomy" id="240176"/>
    <lineage>
        <taxon>Eukaryota</taxon>
        <taxon>Fungi</taxon>
        <taxon>Dikarya</taxon>
        <taxon>Basidiomycota</taxon>
        <taxon>Agaricomycotina</taxon>
        <taxon>Agaricomycetes</taxon>
        <taxon>Agaricomycetidae</taxon>
        <taxon>Agaricales</taxon>
        <taxon>Agaricineae</taxon>
        <taxon>Psathyrellaceae</taxon>
        <taxon>Coprinopsis</taxon>
    </lineage>
</organism>
<gene>
    <name evidence="2" type="ORF">CC1G_01240</name>
</gene>
<accession>A8NF02</accession>
<dbReference type="AlphaFoldDB" id="A8NF02"/>
<dbReference type="VEuPathDB" id="FungiDB:CC1G_01240"/>
<evidence type="ECO:0000313" key="2">
    <source>
        <dbReference type="EMBL" id="EAU88867.1"/>
    </source>
</evidence>
<evidence type="ECO:0000313" key="3">
    <source>
        <dbReference type="Proteomes" id="UP000001861"/>
    </source>
</evidence>
<dbReference type="RefSeq" id="XP_001833178.1">
    <property type="nucleotide sequence ID" value="XM_001833126.1"/>
</dbReference>
<dbReference type="KEGG" id="cci:CC1G_01240"/>
<dbReference type="GeneID" id="6009672"/>
<reference evidence="2 3" key="1">
    <citation type="journal article" date="2010" name="Proc. Natl. Acad. Sci. U.S.A.">
        <title>Insights into evolution of multicellular fungi from the assembled chromosomes of the mushroom Coprinopsis cinerea (Coprinus cinereus).</title>
        <authorList>
            <person name="Stajich J.E."/>
            <person name="Wilke S.K."/>
            <person name="Ahren D."/>
            <person name="Au C.H."/>
            <person name="Birren B.W."/>
            <person name="Borodovsky M."/>
            <person name="Burns C."/>
            <person name="Canback B."/>
            <person name="Casselton L.A."/>
            <person name="Cheng C.K."/>
            <person name="Deng J."/>
            <person name="Dietrich F.S."/>
            <person name="Fargo D.C."/>
            <person name="Farman M.L."/>
            <person name="Gathman A.C."/>
            <person name="Goldberg J."/>
            <person name="Guigo R."/>
            <person name="Hoegger P.J."/>
            <person name="Hooker J.B."/>
            <person name="Huggins A."/>
            <person name="James T.Y."/>
            <person name="Kamada T."/>
            <person name="Kilaru S."/>
            <person name="Kodira C."/>
            <person name="Kues U."/>
            <person name="Kupfer D."/>
            <person name="Kwan H.S."/>
            <person name="Lomsadze A."/>
            <person name="Li W."/>
            <person name="Lilly W.W."/>
            <person name="Ma L.J."/>
            <person name="Mackey A.J."/>
            <person name="Manning G."/>
            <person name="Martin F."/>
            <person name="Muraguchi H."/>
            <person name="Natvig D.O."/>
            <person name="Palmerini H."/>
            <person name="Ramesh M.A."/>
            <person name="Rehmeyer C.J."/>
            <person name="Roe B.A."/>
            <person name="Shenoy N."/>
            <person name="Stanke M."/>
            <person name="Ter-Hovhannisyan V."/>
            <person name="Tunlid A."/>
            <person name="Velagapudi R."/>
            <person name="Vision T.J."/>
            <person name="Zeng Q."/>
            <person name="Zolan M.E."/>
            <person name="Pukkila P.J."/>
        </authorList>
    </citation>
    <scope>NUCLEOTIDE SEQUENCE [LARGE SCALE GENOMIC DNA]</scope>
    <source>
        <strain evidence="3">Okayama-7 / 130 / ATCC MYA-4618 / FGSC 9003</strain>
    </source>
</reference>
<comment type="caution">
    <text evidence="2">The sequence shown here is derived from an EMBL/GenBank/DDBJ whole genome shotgun (WGS) entry which is preliminary data.</text>
</comment>
<feature type="region of interest" description="Disordered" evidence="1">
    <location>
        <begin position="76"/>
        <end position="101"/>
    </location>
</feature>
<keyword evidence="3" id="KW-1185">Reference proteome</keyword>
<proteinExistence type="predicted"/>
<protein>
    <submittedName>
        <fullName evidence="2">Uncharacterized protein</fullName>
    </submittedName>
</protein>
<dbReference type="InParanoid" id="A8NF02"/>
<sequence>MNFSTFSLAGALGPPSPSPLAGDPYNPTLDSIAFHERFSYSIPGISPYHLPSYPTIHYAPTIDNLYEPASLSTGSGPIDASLASSPDRESSPPLPHGGAVQCRYDRATDNADNIHFLTTPSPRSTDTTLAALSDHVSSPLNPTKQLLQSEYASQTLDEPRSHFLSTTERRTRRDNALSAFYRSSCVRFLTDFLLNPKHWKDIVAANPGLGPCSAPQCASKEVLCLPSDVLGCTNCVRLGLTCSHVDTCLIVFISAKANIDTALARKFLDALAIQKDSALAANSRTQGGITPLLHYVSALEDYLDSAKDRPETPPPANLALNLRKAIFIATFVRTADVARVNAQQGMLHDIALILKHAATDRTLSAEQAVQQIVSLFRTRPFLSHP</sequence>
<name>A8NF02_COPC7</name>